<dbReference type="AlphaFoldDB" id="A0A8T0FNG4"/>
<dbReference type="InterPro" id="IPR008974">
    <property type="entry name" value="TRAF-like"/>
</dbReference>
<dbReference type="EMBL" id="JABXBU010000011">
    <property type="protein sequence ID" value="KAF8790313.1"/>
    <property type="molecule type" value="Genomic_DNA"/>
</dbReference>
<dbReference type="CDD" id="cd14733">
    <property type="entry name" value="BACK"/>
    <property type="match status" value="1"/>
</dbReference>
<dbReference type="PROSITE" id="PS50144">
    <property type="entry name" value="MATH"/>
    <property type="match status" value="1"/>
</dbReference>
<proteinExistence type="predicted"/>
<feature type="domain" description="MATH" evidence="1">
    <location>
        <begin position="6"/>
        <end position="136"/>
    </location>
</feature>
<dbReference type="CDD" id="cd00121">
    <property type="entry name" value="MATH"/>
    <property type="match status" value="1"/>
</dbReference>
<reference evidence="2" key="2">
    <citation type="submission" date="2020-06" db="EMBL/GenBank/DDBJ databases">
        <authorList>
            <person name="Sheffer M."/>
        </authorList>
    </citation>
    <scope>NUCLEOTIDE SEQUENCE</scope>
</reference>
<dbReference type="SUPFAM" id="SSF49599">
    <property type="entry name" value="TRAF domain-like"/>
    <property type="match status" value="1"/>
</dbReference>
<organism evidence="2 3">
    <name type="scientific">Argiope bruennichi</name>
    <name type="common">Wasp spider</name>
    <name type="synonym">Aranea bruennichi</name>
    <dbReference type="NCBI Taxonomy" id="94029"/>
    <lineage>
        <taxon>Eukaryota</taxon>
        <taxon>Metazoa</taxon>
        <taxon>Ecdysozoa</taxon>
        <taxon>Arthropoda</taxon>
        <taxon>Chelicerata</taxon>
        <taxon>Arachnida</taxon>
        <taxon>Araneae</taxon>
        <taxon>Araneomorphae</taxon>
        <taxon>Entelegynae</taxon>
        <taxon>Araneoidea</taxon>
        <taxon>Araneidae</taxon>
        <taxon>Argiope</taxon>
    </lineage>
</organism>
<evidence type="ECO:0000259" key="1">
    <source>
        <dbReference type="PROSITE" id="PS50144"/>
    </source>
</evidence>
<name>A0A8T0FNG4_ARGBR</name>
<dbReference type="Gene3D" id="2.60.210.10">
    <property type="entry name" value="Apoptosis, Tumor Necrosis Factor Receptor Associated Protein 2, Chain A"/>
    <property type="match status" value="1"/>
</dbReference>
<dbReference type="Pfam" id="PF22486">
    <property type="entry name" value="MATH_2"/>
    <property type="match status" value="1"/>
</dbReference>
<dbReference type="InterPro" id="IPR002083">
    <property type="entry name" value="MATH/TRAF_dom"/>
</dbReference>
<sequence length="362" mass="42438">MTDRKPFIITWRIKNFSFCWHKEEEEISCPEFNIKGIDGSKWKLYLFPRASKSKMSWSIACYLHLEKENGPRRVKIAYELSALGCDGLPLETETCTDCFMQENDWSLPLILQQKTVFLEKRDEFLPKDTLTIRCRIWQINQGNITAERYIATTRIEIEKVPLFGIVRKTRSRKNVENKYRVEFLQESTETPVFINIKCINGSPYAEIHPKGHELKFCKCKMNFTNDSGMEVLEAEDAFLFRLDLIPLYEKMPVWMFPLLPTSKNENYYPQYGLEMNNLALRCEIAYSTGIMSEKFKNNHLDASTCCDALKAADQYQDGDLKKAAQNYILDHEGENIGSHKWQDLERFTEVIEEVLHLKRMKT</sequence>
<evidence type="ECO:0000313" key="2">
    <source>
        <dbReference type="EMBL" id="KAF8790313.1"/>
    </source>
</evidence>
<evidence type="ECO:0000313" key="3">
    <source>
        <dbReference type="Proteomes" id="UP000807504"/>
    </source>
</evidence>
<protein>
    <recommendedName>
        <fullName evidence="1">MATH domain-containing protein</fullName>
    </recommendedName>
</protein>
<keyword evidence="3" id="KW-1185">Reference proteome</keyword>
<dbReference type="Proteomes" id="UP000807504">
    <property type="component" value="Unassembled WGS sequence"/>
</dbReference>
<reference evidence="2" key="1">
    <citation type="journal article" date="2020" name="bioRxiv">
        <title>Chromosome-level reference genome of the European wasp spider Argiope bruennichi: a resource for studies on range expansion and evolutionary adaptation.</title>
        <authorList>
            <person name="Sheffer M.M."/>
            <person name="Hoppe A."/>
            <person name="Krehenwinkel H."/>
            <person name="Uhl G."/>
            <person name="Kuss A.W."/>
            <person name="Jensen L."/>
            <person name="Jensen C."/>
            <person name="Gillespie R.G."/>
            <person name="Hoff K.J."/>
            <person name="Prost S."/>
        </authorList>
    </citation>
    <scope>NUCLEOTIDE SEQUENCE</scope>
</reference>
<dbReference type="Gene3D" id="1.25.40.420">
    <property type="match status" value="1"/>
</dbReference>
<gene>
    <name evidence="2" type="ORF">HNY73_005356</name>
</gene>
<comment type="caution">
    <text evidence="2">The sequence shown here is derived from an EMBL/GenBank/DDBJ whole genome shotgun (WGS) entry which is preliminary data.</text>
</comment>
<accession>A0A8T0FNG4</accession>